<dbReference type="GO" id="GO:0008168">
    <property type="term" value="F:methyltransferase activity"/>
    <property type="evidence" value="ECO:0007669"/>
    <property type="project" value="UniProtKB-KW"/>
</dbReference>
<proteinExistence type="predicted"/>
<dbReference type="InterPro" id="IPR029063">
    <property type="entry name" value="SAM-dependent_MTases_sf"/>
</dbReference>
<dbReference type="SUPFAM" id="SSF53335">
    <property type="entry name" value="S-adenosyl-L-methionine-dependent methyltransferases"/>
    <property type="match status" value="1"/>
</dbReference>
<organism evidence="1 2">
    <name type="scientific">Desulfatitalea alkaliphila</name>
    <dbReference type="NCBI Taxonomy" id="2929485"/>
    <lineage>
        <taxon>Bacteria</taxon>
        <taxon>Pseudomonadati</taxon>
        <taxon>Thermodesulfobacteriota</taxon>
        <taxon>Desulfobacteria</taxon>
        <taxon>Desulfobacterales</taxon>
        <taxon>Desulfosarcinaceae</taxon>
        <taxon>Desulfatitalea</taxon>
    </lineage>
</organism>
<dbReference type="EMBL" id="JALJRB010000033">
    <property type="protein sequence ID" value="MCJ8502764.1"/>
    <property type="molecule type" value="Genomic_DNA"/>
</dbReference>
<evidence type="ECO:0000313" key="1">
    <source>
        <dbReference type="EMBL" id="MCJ8502764.1"/>
    </source>
</evidence>
<keyword evidence="1" id="KW-0808">Transferase</keyword>
<reference evidence="1" key="1">
    <citation type="submission" date="2022-04" db="EMBL/GenBank/DDBJ databases">
        <title>Desulfatitalea alkaliphila sp. nov., a novel anaerobic sulfate-reducing bacterium isolated from terrestrial mud volcano, Taman Peninsula, Russia.</title>
        <authorList>
            <person name="Khomyakova M.A."/>
            <person name="Merkel A.Y."/>
            <person name="Slobodkin A.I."/>
        </authorList>
    </citation>
    <scope>NUCLEOTIDE SEQUENCE</scope>
    <source>
        <strain evidence="1">M08but</strain>
    </source>
</reference>
<dbReference type="GO" id="GO:0032259">
    <property type="term" value="P:methylation"/>
    <property type="evidence" value="ECO:0007669"/>
    <property type="project" value="UniProtKB-KW"/>
</dbReference>
<keyword evidence="2" id="KW-1185">Reference proteome</keyword>
<evidence type="ECO:0000313" key="2">
    <source>
        <dbReference type="Proteomes" id="UP001165427"/>
    </source>
</evidence>
<sequence>MTTQPIDDRGRVVDFTPADGIKGFLDPAEGRRLYDIALSAAALGPCLEIGSYCGKSALYLGLGCRRRGGILFSIDHHRGSEEQQPGELYFDPELYDPRTSTVDTLRHFRRTLRMADLEETVVPIVAPSTVVARAWATPLSLVFIDGGHALATARADYDAWARHLLPGGYLLIHDIFSDPAQGGQAPHRIYQAALASGRFEPLPMTGTLGVLRRLAGV</sequence>
<dbReference type="Proteomes" id="UP001165427">
    <property type="component" value="Unassembled WGS sequence"/>
</dbReference>
<dbReference type="Gene3D" id="3.40.50.150">
    <property type="entry name" value="Vaccinia Virus protein VP39"/>
    <property type="match status" value="1"/>
</dbReference>
<dbReference type="RefSeq" id="WP_246914071.1">
    <property type="nucleotide sequence ID" value="NZ_JALJRB010000033.1"/>
</dbReference>
<protein>
    <submittedName>
        <fullName evidence="1">Class I SAM-dependent methyltransferase</fullName>
    </submittedName>
</protein>
<gene>
    <name evidence="1" type="ORF">MRX98_19465</name>
</gene>
<name>A0AA41R5L9_9BACT</name>
<comment type="caution">
    <text evidence="1">The sequence shown here is derived from an EMBL/GenBank/DDBJ whole genome shotgun (WGS) entry which is preliminary data.</text>
</comment>
<accession>A0AA41R5L9</accession>
<dbReference type="Pfam" id="PF13578">
    <property type="entry name" value="Methyltransf_24"/>
    <property type="match status" value="1"/>
</dbReference>
<keyword evidence="1" id="KW-0489">Methyltransferase</keyword>
<dbReference type="AlphaFoldDB" id="A0AA41R5L9"/>